<dbReference type="RefSeq" id="WP_148599370.1">
    <property type="nucleotide sequence ID" value="NZ_VSLD01000001.1"/>
</dbReference>
<protein>
    <submittedName>
        <fullName evidence="2">Uncharacterized protein</fullName>
    </submittedName>
</protein>
<evidence type="ECO:0000313" key="3">
    <source>
        <dbReference type="Proteomes" id="UP000323410"/>
    </source>
</evidence>
<dbReference type="OrthoDB" id="4949486at2"/>
<proteinExistence type="predicted"/>
<sequence length="159" mass="16830">MDRDQQKTAETFHARMPLKYRIGFLVLGAASTISVTAGMMAGGLNGIGLILGALMALLFVATVMMQAVVRLDAGELSISVARIFRTSIPYHRIDGVQPAKATGLGSGMGLRIMPNSTTGYLVGGPAVRISTGSTSVLVSTDAPTELTEAIERRRSHQIR</sequence>
<keyword evidence="1" id="KW-0812">Transmembrane</keyword>
<feature type="transmembrane region" description="Helical" evidence="1">
    <location>
        <begin position="20"/>
        <end position="41"/>
    </location>
</feature>
<dbReference type="Proteomes" id="UP000323410">
    <property type="component" value="Unassembled WGS sequence"/>
</dbReference>
<gene>
    <name evidence="2" type="ORF">FQ377_00915</name>
</gene>
<evidence type="ECO:0000256" key="1">
    <source>
        <dbReference type="SAM" id="Phobius"/>
    </source>
</evidence>
<keyword evidence="1" id="KW-0472">Membrane</keyword>
<dbReference type="EMBL" id="VSLD01000001">
    <property type="protein sequence ID" value="TYD00063.1"/>
    <property type="molecule type" value="Genomic_DNA"/>
</dbReference>
<name>A0A5D0XTD1_9MICC</name>
<accession>A0A5D0XTD1</accession>
<organism evidence="2 3">
    <name type="scientific">Arthrobacter echini</name>
    <dbReference type="NCBI Taxonomy" id="1529066"/>
    <lineage>
        <taxon>Bacteria</taxon>
        <taxon>Bacillati</taxon>
        <taxon>Actinomycetota</taxon>
        <taxon>Actinomycetes</taxon>
        <taxon>Micrococcales</taxon>
        <taxon>Micrococcaceae</taxon>
        <taxon>Arthrobacter</taxon>
    </lineage>
</organism>
<reference evidence="2 3" key="1">
    <citation type="submission" date="2019-08" db="EMBL/GenBank/DDBJ databases">
        <title>Genone of Arthrobacter echini P9.</title>
        <authorList>
            <person name="Bowman J.P."/>
        </authorList>
    </citation>
    <scope>NUCLEOTIDE SEQUENCE [LARGE SCALE GENOMIC DNA]</scope>
    <source>
        <strain evidence="2 3">P9</strain>
    </source>
</reference>
<keyword evidence="3" id="KW-1185">Reference proteome</keyword>
<comment type="caution">
    <text evidence="2">The sequence shown here is derived from an EMBL/GenBank/DDBJ whole genome shotgun (WGS) entry which is preliminary data.</text>
</comment>
<keyword evidence="1" id="KW-1133">Transmembrane helix</keyword>
<evidence type="ECO:0000313" key="2">
    <source>
        <dbReference type="EMBL" id="TYD00063.1"/>
    </source>
</evidence>
<dbReference type="AlphaFoldDB" id="A0A5D0XTD1"/>
<feature type="transmembrane region" description="Helical" evidence="1">
    <location>
        <begin position="47"/>
        <end position="69"/>
    </location>
</feature>